<accession>A0AC60W2H0</accession>
<protein>
    <submittedName>
        <fullName evidence="1">DM13 domain-containing protein</fullName>
    </submittedName>
</protein>
<dbReference type="EMBL" id="JACENC010000097">
    <property type="protein sequence ID" value="MBA4453779.1"/>
    <property type="molecule type" value="Genomic_DNA"/>
</dbReference>
<proteinExistence type="predicted"/>
<organism evidence="1 2">
    <name type="scientific">Candidatus Nitrosomaritimum aestuariumsis</name>
    <dbReference type="NCBI Taxonomy" id="3342354"/>
    <lineage>
        <taxon>Archaea</taxon>
        <taxon>Nitrososphaerota</taxon>
        <taxon>Nitrososphaeria</taxon>
        <taxon>Nitrosopumilales</taxon>
        <taxon>Nitrosopumilaceae</taxon>
        <taxon>Candidatus Nitrosomaritimum</taxon>
    </lineage>
</organism>
<name>A0AC60W2H0_9ARCH</name>
<dbReference type="Proteomes" id="UP000526786">
    <property type="component" value="Unassembled WGS sequence"/>
</dbReference>
<comment type="caution">
    <text evidence="1">The sequence shown here is derived from an EMBL/GenBank/DDBJ whole genome shotgun (WGS) entry which is preliminary data.</text>
</comment>
<sequence length="338" mass="37487">MNLLFLAAISLVMVGIMPAFAESQTHSTDGGTLDVKLDYDEIIPGELTTLRTDFINPQTQKTQVHIDWTFSVSKDGEIIWGPTQLSHTSEGFLKNLRYEFESEGLYTIEFGVEGILFQPIPQEVVSFDIAVGDVVPSSAIPEWIKNNAGWWADGTITDSDFLTGIQYLIQQDILSVPQTSVTEGQEKEIPDWIKNNAGWWSQGQISDDDFLNGIQYLIGIGLITVEQQLQTQTLAGEFEDADFIHKTSGTAIVTIAGDSKTLDLTNFETLNGPDLYVYMSADKSNKDFVELGRLDKFKGDQSYNMPDSVDIVKYHNVLIWCQAFGVLFGSAELSVVGN</sequence>
<evidence type="ECO:0000313" key="2">
    <source>
        <dbReference type="Proteomes" id="UP000526786"/>
    </source>
</evidence>
<evidence type="ECO:0000313" key="1">
    <source>
        <dbReference type="EMBL" id="MBA4453779.1"/>
    </source>
</evidence>
<gene>
    <name evidence="1" type="ORF">H2B05_02385</name>
</gene>
<reference evidence="1 2" key="1">
    <citation type="journal article" date="2020" name="Appl. Environ. Microbiol.">
        <title>Genomic Characteristics of a Novel Species of Ammonia-Oxidizing Archaea from the Jiulong River Estuary.</title>
        <authorList>
            <person name="Zou D."/>
            <person name="Wan R."/>
            <person name="Han L."/>
            <person name="Xu M.N."/>
            <person name="Liu Y."/>
            <person name="Liu H."/>
            <person name="Kao S.J."/>
            <person name="Li M."/>
        </authorList>
    </citation>
    <scope>NUCLEOTIDE SEQUENCE [LARGE SCALE GENOMIC DNA]</scope>
    <source>
        <strain evidence="1">W2bin3</strain>
    </source>
</reference>